<dbReference type="AlphaFoldDB" id="A0A1A9UQT5"/>
<evidence type="ECO:0000313" key="2">
    <source>
        <dbReference type="Proteomes" id="UP000078200"/>
    </source>
</evidence>
<evidence type="ECO:0000313" key="1">
    <source>
        <dbReference type="EnsemblMetazoa" id="GAUT012399-PA"/>
    </source>
</evidence>
<dbReference type="STRING" id="7395.A0A1A9UQT5"/>
<accession>A0A1A9UQT5</accession>
<dbReference type="Pfam" id="PF23556">
    <property type="entry name" value="TPR_Vps41"/>
    <property type="match status" value="1"/>
</dbReference>
<dbReference type="Proteomes" id="UP000078200">
    <property type="component" value="Unassembled WGS sequence"/>
</dbReference>
<sequence length="292" mass="33949">MNEQMSERLTSTEPVFKRKENAIALLMDSRTNAIECNTSTSTVCQVVASLGLENFLLKEKINLDELTMCASSSRKYVDLIDVPFKQYWTNVEYLQILCYSSWNKIKNIYIRSKLIYPEYYLLGQMGNIEKTLNIIIHKLQSIETGIDFCKEHDDSDLRNLLIVESIETPEILGWLNRTSLPRLLHIFEELWHTASITCGVYIGCKPFELNKKPNNSKWEPRNNEYILIDTNIEEHMQFEIKSEYKNLEDANEVGDEIVISEDTKNDIKTNITDENNNIDNCDKVQVEIEESL</sequence>
<dbReference type="VEuPathDB" id="VectorBase:GAUT012399"/>
<proteinExistence type="predicted"/>
<reference evidence="1" key="1">
    <citation type="submission" date="2020-05" db="UniProtKB">
        <authorList>
            <consortium name="EnsemblMetazoa"/>
        </authorList>
    </citation>
    <scope>IDENTIFICATION</scope>
    <source>
        <strain evidence="1">TTRI</strain>
    </source>
</reference>
<organism evidence="1 2">
    <name type="scientific">Glossina austeni</name>
    <name type="common">Savannah tsetse fly</name>
    <dbReference type="NCBI Taxonomy" id="7395"/>
    <lineage>
        <taxon>Eukaryota</taxon>
        <taxon>Metazoa</taxon>
        <taxon>Ecdysozoa</taxon>
        <taxon>Arthropoda</taxon>
        <taxon>Hexapoda</taxon>
        <taxon>Insecta</taxon>
        <taxon>Pterygota</taxon>
        <taxon>Neoptera</taxon>
        <taxon>Endopterygota</taxon>
        <taxon>Diptera</taxon>
        <taxon>Brachycera</taxon>
        <taxon>Muscomorpha</taxon>
        <taxon>Hippoboscoidea</taxon>
        <taxon>Glossinidae</taxon>
        <taxon>Glossina</taxon>
    </lineage>
</organism>
<name>A0A1A9UQT5_GLOAU</name>
<dbReference type="EnsemblMetazoa" id="GAUT012399-RA">
    <property type="protein sequence ID" value="GAUT012399-PA"/>
    <property type="gene ID" value="GAUT012399"/>
</dbReference>
<keyword evidence="2" id="KW-1185">Reference proteome</keyword>
<protein>
    <submittedName>
        <fullName evidence="1">Uncharacterized protein</fullName>
    </submittedName>
</protein>